<protein>
    <recommendedName>
        <fullName evidence="2">Metallo-beta-lactamase domain-containing protein</fullName>
    </recommendedName>
</protein>
<dbReference type="CDD" id="cd07739">
    <property type="entry name" value="metallo-hydrolase-like_MBL-fold"/>
    <property type="match status" value="1"/>
</dbReference>
<evidence type="ECO:0000313" key="3">
    <source>
        <dbReference type="EMBL" id="OUR95480.1"/>
    </source>
</evidence>
<dbReference type="Pfam" id="PF00753">
    <property type="entry name" value="Lactamase_B"/>
    <property type="match status" value="1"/>
</dbReference>
<reference evidence="4" key="1">
    <citation type="journal article" date="2017" name="Proc. Natl. Acad. Sci. U.S.A.">
        <title>Simulation of Deepwater Horizon oil plume reveals substrate specialization within a complex community of hydrocarbon-degraders.</title>
        <authorList>
            <person name="Hu P."/>
            <person name="Dubinsky E.A."/>
            <person name="Probst A.J."/>
            <person name="Wang J."/>
            <person name="Sieber C.M.K."/>
            <person name="Tom L.M."/>
            <person name="Gardinali P."/>
            <person name="Banfield J.F."/>
            <person name="Atlas R.M."/>
            <person name="Andersen G.L."/>
        </authorList>
    </citation>
    <scope>NUCLEOTIDE SEQUENCE [LARGE SCALE GENOMIC DNA]</scope>
</reference>
<comment type="caution">
    <text evidence="3">The sequence shown here is derived from an EMBL/GenBank/DDBJ whole genome shotgun (WGS) entry which is preliminary data.</text>
</comment>
<organism evidence="3 4">
    <name type="scientific">Halobacteriovorax marinus</name>
    <dbReference type="NCBI Taxonomy" id="97084"/>
    <lineage>
        <taxon>Bacteria</taxon>
        <taxon>Pseudomonadati</taxon>
        <taxon>Bdellovibrionota</taxon>
        <taxon>Bacteriovoracia</taxon>
        <taxon>Bacteriovoracales</taxon>
        <taxon>Halobacteriovoraceae</taxon>
        <taxon>Halobacteriovorax</taxon>
    </lineage>
</organism>
<dbReference type="SMART" id="SM00849">
    <property type="entry name" value="Lactamase_B"/>
    <property type="match status" value="1"/>
</dbReference>
<dbReference type="SUPFAM" id="SSF56281">
    <property type="entry name" value="Metallo-hydrolase/oxidoreductase"/>
    <property type="match status" value="1"/>
</dbReference>
<dbReference type="InterPro" id="IPR036866">
    <property type="entry name" value="RibonucZ/Hydroxyglut_hydro"/>
</dbReference>
<evidence type="ECO:0000256" key="1">
    <source>
        <dbReference type="SAM" id="SignalP"/>
    </source>
</evidence>
<feature type="domain" description="Metallo-beta-lactamase" evidence="2">
    <location>
        <begin position="43"/>
        <end position="225"/>
    </location>
</feature>
<dbReference type="InterPro" id="IPR050855">
    <property type="entry name" value="NDM-1-like"/>
</dbReference>
<dbReference type="PROSITE" id="PS51257">
    <property type="entry name" value="PROKAR_LIPOPROTEIN"/>
    <property type="match status" value="1"/>
</dbReference>
<dbReference type="AlphaFoldDB" id="A0A1Y5FAA6"/>
<dbReference type="EMBL" id="MAAO01000008">
    <property type="protein sequence ID" value="OUR95480.1"/>
    <property type="molecule type" value="Genomic_DNA"/>
</dbReference>
<feature type="chain" id="PRO_5012983520" description="Metallo-beta-lactamase domain-containing protein" evidence="1">
    <location>
        <begin position="23"/>
        <end position="282"/>
    </location>
</feature>
<accession>A0A1Y5FAA6</accession>
<feature type="signal peptide" evidence="1">
    <location>
        <begin position="1"/>
        <end position="22"/>
    </location>
</feature>
<dbReference type="PANTHER" id="PTHR42951:SF14">
    <property type="entry name" value="METALLO-BETA-LACTAMASE SUPERFAMILY PROTEIN"/>
    <property type="match status" value="1"/>
</dbReference>
<evidence type="ECO:0000259" key="2">
    <source>
        <dbReference type="SMART" id="SM00849"/>
    </source>
</evidence>
<dbReference type="Proteomes" id="UP000196531">
    <property type="component" value="Unassembled WGS sequence"/>
</dbReference>
<name>A0A1Y5FAA6_9BACT</name>
<dbReference type="Gene3D" id="3.60.15.10">
    <property type="entry name" value="Ribonuclease Z/Hydroxyacylglutathione hydrolase-like"/>
    <property type="match status" value="1"/>
</dbReference>
<dbReference type="InterPro" id="IPR001279">
    <property type="entry name" value="Metallo-B-lactamas"/>
</dbReference>
<proteinExistence type="predicted"/>
<sequence>MKISKLSVSILFFTILSFTACATFQSHSQLSIKSFTSNLSGFSVNSHLIMGEKEAILVDAQFTRSQADRVVEMVRESGRKLQMIYITHGHPDHYLGLERILKAFPGTLVKAKMEVIETIRETAQGKIDYWKATYKDDLADTYTLPTELNGDDIYLEGHLIEVVDLGAGESAHNTALYIPSSKTLISGDSVYGNVHVWLFEERLEHVLLNLYELKKLDVLKVLPGHGESGSRNLILENIKYVQKFKDLTSNQNYVIAKEKMLEIYGTYKLPIILELSLKANIK</sequence>
<evidence type="ECO:0000313" key="4">
    <source>
        <dbReference type="Proteomes" id="UP000196531"/>
    </source>
</evidence>
<gene>
    <name evidence="3" type="ORF">A9Q84_16740</name>
</gene>
<dbReference type="PANTHER" id="PTHR42951">
    <property type="entry name" value="METALLO-BETA-LACTAMASE DOMAIN-CONTAINING"/>
    <property type="match status" value="1"/>
</dbReference>
<keyword evidence="1" id="KW-0732">Signal</keyword>